<dbReference type="CTD" id="78777973"/>
<dbReference type="KEGG" id="crq:GCK72_025924"/>
<dbReference type="Proteomes" id="UP000483820">
    <property type="component" value="Chromosome X"/>
</dbReference>
<comment type="caution">
    <text evidence="2">The sequence shown here is derived from an EMBL/GenBank/DDBJ whole genome shotgun (WGS) entry which is preliminary data.</text>
</comment>
<dbReference type="RefSeq" id="XP_053580122.1">
    <property type="nucleotide sequence ID" value="XM_053736556.1"/>
</dbReference>
<protein>
    <submittedName>
        <fullName evidence="2">Uncharacterized protein</fullName>
    </submittedName>
</protein>
<name>A0A6A5G3H7_CAERE</name>
<dbReference type="EMBL" id="WUAV01000006">
    <property type="protein sequence ID" value="KAF1749456.1"/>
    <property type="molecule type" value="Genomic_DNA"/>
</dbReference>
<accession>A0A6A5G3H7</accession>
<evidence type="ECO:0000313" key="2">
    <source>
        <dbReference type="EMBL" id="KAF1749456.1"/>
    </source>
</evidence>
<gene>
    <name evidence="2" type="ORF">GCK72_025924</name>
</gene>
<proteinExistence type="predicted"/>
<dbReference type="GeneID" id="78777973"/>
<feature type="region of interest" description="Disordered" evidence="1">
    <location>
        <begin position="1"/>
        <end position="71"/>
    </location>
</feature>
<evidence type="ECO:0000313" key="3">
    <source>
        <dbReference type="Proteomes" id="UP000483820"/>
    </source>
</evidence>
<sequence length="71" mass="7905">MRSRHRALNVSGAENTSAVKRQAALRGHRNPEEENRPMAMGGDNDDARPVRRQNLMKQAAIPNHSAVSFNL</sequence>
<evidence type="ECO:0000256" key="1">
    <source>
        <dbReference type="SAM" id="MobiDB-lite"/>
    </source>
</evidence>
<reference evidence="2 3" key="1">
    <citation type="submission" date="2019-12" db="EMBL/GenBank/DDBJ databases">
        <title>Chromosome-level assembly of the Caenorhabditis remanei genome.</title>
        <authorList>
            <person name="Teterina A.A."/>
            <person name="Willis J.H."/>
            <person name="Phillips P.C."/>
        </authorList>
    </citation>
    <scope>NUCLEOTIDE SEQUENCE [LARGE SCALE GENOMIC DNA]</scope>
    <source>
        <strain evidence="2 3">PX506</strain>
        <tissue evidence="2">Whole organism</tissue>
    </source>
</reference>
<dbReference type="AlphaFoldDB" id="A0A6A5G3H7"/>
<organism evidence="2 3">
    <name type="scientific">Caenorhabditis remanei</name>
    <name type="common">Caenorhabditis vulgaris</name>
    <dbReference type="NCBI Taxonomy" id="31234"/>
    <lineage>
        <taxon>Eukaryota</taxon>
        <taxon>Metazoa</taxon>
        <taxon>Ecdysozoa</taxon>
        <taxon>Nematoda</taxon>
        <taxon>Chromadorea</taxon>
        <taxon>Rhabditida</taxon>
        <taxon>Rhabditina</taxon>
        <taxon>Rhabditomorpha</taxon>
        <taxon>Rhabditoidea</taxon>
        <taxon>Rhabditidae</taxon>
        <taxon>Peloderinae</taxon>
        <taxon>Caenorhabditis</taxon>
    </lineage>
</organism>